<comment type="caution">
    <text evidence="6">The sequence shown here is derived from an EMBL/GenBank/DDBJ whole genome shotgun (WGS) entry which is preliminary data.</text>
</comment>
<proteinExistence type="inferred from homology"/>
<sequence length="290" mass="30894">MELWRTMGEHAAQLMQSRAGLNGYTQGSKRKYFWGYPDNEVGNTSQAGYSDCSSAARSAILAAAGIDIGSNTNAQIKNRAKGQIVHETEGYYPDESQLLPGDCLYFKGNTGHALDVGHVEMYIGNGQICGHGSGTGPKIKDMREYCRSRADSRRRYFMAIRWIAEGEAASGGAGGALGERLLKKGCAGADVKELQTQLLSLGYALPECGADGEFGAETQRAVQAFQRDHALLPDGEYGELTHAALMAALSEMEGETGDEEPPEESAPMVLITGGSVNARKGPATGYGILT</sequence>
<comment type="similarity">
    <text evidence="1">Belongs to the peptidase C40 family.</text>
</comment>
<dbReference type="Pfam" id="PF00877">
    <property type="entry name" value="NLPC_P60"/>
    <property type="match status" value="1"/>
</dbReference>
<organism evidence="6 7">
    <name type="scientific">Candidatus Alectryocaccomicrobium excrementavium</name>
    <dbReference type="NCBI Taxonomy" id="2840668"/>
    <lineage>
        <taxon>Bacteria</taxon>
        <taxon>Bacillati</taxon>
        <taxon>Bacillota</taxon>
        <taxon>Clostridia</taxon>
        <taxon>Candidatus Alectryocaccomicrobium</taxon>
    </lineage>
</organism>
<dbReference type="Pfam" id="PF01471">
    <property type="entry name" value="PG_binding_1"/>
    <property type="match status" value="1"/>
</dbReference>
<gene>
    <name evidence="6" type="ORF">IAA84_08695</name>
</gene>
<reference evidence="6" key="2">
    <citation type="journal article" date="2021" name="PeerJ">
        <title>Extensive microbial diversity within the chicken gut microbiome revealed by metagenomics and culture.</title>
        <authorList>
            <person name="Gilroy R."/>
            <person name="Ravi A."/>
            <person name="Getino M."/>
            <person name="Pursley I."/>
            <person name="Horton D.L."/>
            <person name="Alikhan N.F."/>
            <person name="Baker D."/>
            <person name="Gharbi K."/>
            <person name="Hall N."/>
            <person name="Watson M."/>
            <person name="Adriaenssens E.M."/>
            <person name="Foster-Nyarko E."/>
            <person name="Jarju S."/>
            <person name="Secka A."/>
            <person name="Antonio M."/>
            <person name="Oren A."/>
            <person name="Chaudhuri R.R."/>
            <person name="La Ragione R."/>
            <person name="Hildebrand F."/>
            <person name="Pallen M.J."/>
        </authorList>
    </citation>
    <scope>NUCLEOTIDE SEQUENCE</scope>
    <source>
        <strain evidence="6">13766</strain>
    </source>
</reference>
<dbReference type="Proteomes" id="UP000824140">
    <property type="component" value="Unassembled WGS sequence"/>
</dbReference>
<dbReference type="AlphaFoldDB" id="A0A9D1G249"/>
<name>A0A9D1G249_9FIRM</name>
<dbReference type="InterPro" id="IPR000064">
    <property type="entry name" value="NLP_P60_dom"/>
</dbReference>
<dbReference type="InterPro" id="IPR036365">
    <property type="entry name" value="PGBD-like_sf"/>
</dbReference>
<evidence type="ECO:0000256" key="1">
    <source>
        <dbReference type="ARBA" id="ARBA00007074"/>
    </source>
</evidence>
<dbReference type="InterPro" id="IPR036366">
    <property type="entry name" value="PGBDSf"/>
</dbReference>
<dbReference type="InterPro" id="IPR038765">
    <property type="entry name" value="Papain-like_cys_pep_sf"/>
</dbReference>
<reference evidence="6" key="1">
    <citation type="submission" date="2020-10" db="EMBL/GenBank/DDBJ databases">
        <authorList>
            <person name="Gilroy R."/>
        </authorList>
    </citation>
    <scope>NUCLEOTIDE SEQUENCE</scope>
    <source>
        <strain evidence="6">13766</strain>
    </source>
</reference>
<keyword evidence="3" id="KW-0378">Hydrolase</keyword>
<evidence type="ECO:0000313" key="6">
    <source>
        <dbReference type="EMBL" id="HIS93075.1"/>
    </source>
</evidence>
<dbReference type="EMBL" id="DVJN01000172">
    <property type="protein sequence ID" value="HIS93075.1"/>
    <property type="molecule type" value="Genomic_DNA"/>
</dbReference>
<dbReference type="Gene3D" id="3.90.1720.10">
    <property type="entry name" value="endopeptidase domain like (from Nostoc punctiforme)"/>
    <property type="match status" value="1"/>
</dbReference>
<protein>
    <submittedName>
        <fullName evidence="6">Peptidoglycan-binding protein</fullName>
    </submittedName>
</protein>
<feature type="non-terminal residue" evidence="6">
    <location>
        <position position="290"/>
    </location>
</feature>
<evidence type="ECO:0000259" key="5">
    <source>
        <dbReference type="PROSITE" id="PS51935"/>
    </source>
</evidence>
<keyword evidence="4" id="KW-0788">Thiol protease</keyword>
<dbReference type="InterPro" id="IPR002477">
    <property type="entry name" value="Peptidoglycan-bd-like"/>
</dbReference>
<dbReference type="GO" id="GO:0006508">
    <property type="term" value="P:proteolysis"/>
    <property type="evidence" value="ECO:0007669"/>
    <property type="project" value="UniProtKB-KW"/>
</dbReference>
<evidence type="ECO:0000256" key="3">
    <source>
        <dbReference type="ARBA" id="ARBA00022801"/>
    </source>
</evidence>
<dbReference type="PROSITE" id="PS51935">
    <property type="entry name" value="NLPC_P60"/>
    <property type="match status" value="1"/>
</dbReference>
<accession>A0A9D1G249</accession>
<evidence type="ECO:0000256" key="2">
    <source>
        <dbReference type="ARBA" id="ARBA00022670"/>
    </source>
</evidence>
<dbReference type="SUPFAM" id="SSF54001">
    <property type="entry name" value="Cysteine proteinases"/>
    <property type="match status" value="1"/>
</dbReference>
<keyword evidence="2" id="KW-0645">Protease</keyword>
<dbReference type="SUPFAM" id="SSF47090">
    <property type="entry name" value="PGBD-like"/>
    <property type="match status" value="1"/>
</dbReference>
<dbReference type="GO" id="GO:0008234">
    <property type="term" value="F:cysteine-type peptidase activity"/>
    <property type="evidence" value="ECO:0007669"/>
    <property type="project" value="UniProtKB-KW"/>
</dbReference>
<evidence type="ECO:0000256" key="4">
    <source>
        <dbReference type="ARBA" id="ARBA00022807"/>
    </source>
</evidence>
<evidence type="ECO:0000313" key="7">
    <source>
        <dbReference type="Proteomes" id="UP000824140"/>
    </source>
</evidence>
<dbReference type="Gene3D" id="1.10.101.10">
    <property type="entry name" value="PGBD-like superfamily/PGBD"/>
    <property type="match status" value="1"/>
</dbReference>
<feature type="domain" description="NlpC/P60" evidence="5">
    <location>
        <begin position="19"/>
        <end position="157"/>
    </location>
</feature>